<accession>A0A9Q1JZX4</accession>
<gene>
    <name evidence="2" type="ORF">Cgig2_005771</name>
</gene>
<protein>
    <submittedName>
        <fullName evidence="2">Uncharacterized protein</fullName>
    </submittedName>
</protein>
<feature type="region of interest" description="Disordered" evidence="1">
    <location>
        <begin position="118"/>
        <end position="161"/>
    </location>
</feature>
<reference evidence="2" key="1">
    <citation type="submission" date="2022-04" db="EMBL/GenBank/DDBJ databases">
        <title>Carnegiea gigantea Genome sequencing and assembly v2.</title>
        <authorList>
            <person name="Copetti D."/>
            <person name="Sanderson M.J."/>
            <person name="Burquez A."/>
            <person name="Wojciechowski M.F."/>
        </authorList>
    </citation>
    <scope>NUCLEOTIDE SEQUENCE</scope>
    <source>
        <strain evidence="2">SGP5-SGP5p</strain>
        <tissue evidence="2">Aerial part</tissue>
    </source>
</reference>
<sequence>MTAKSEARLASIVEACTSWRPKRWLTTCEKPSNGIGAVLHALHVHSRRTAKSYVHAEEAAHDFEIPKIVQATFYAMLLNDDIGLGILSGFLVANLKASLEGLRWMSFESWMHARPSLEAQLHQRSSSGGTQRPVNGREESSGSNDPLPPSSDEEEKTGVIGGKERETRKMILFPNFTSTEMAAEYVQDTFCWPLRECSALRPNPLPEVYHGLYSGFDLGMLTRFADESNIPEMAFFYAMVLNNVAKLGLTSIA</sequence>
<dbReference type="AlphaFoldDB" id="A0A9Q1JZX4"/>
<evidence type="ECO:0000313" key="2">
    <source>
        <dbReference type="EMBL" id="KAJ8434092.1"/>
    </source>
</evidence>
<keyword evidence="3" id="KW-1185">Reference proteome</keyword>
<organism evidence="2 3">
    <name type="scientific">Carnegiea gigantea</name>
    <dbReference type="NCBI Taxonomy" id="171969"/>
    <lineage>
        <taxon>Eukaryota</taxon>
        <taxon>Viridiplantae</taxon>
        <taxon>Streptophyta</taxon>
        <taxon>Embryophyta</taxon>
        <taxon>Tracheophyta</taxon>
        <taxon>Spermatophyta</taxon>
        <taxon>Magnoliopsida</taxon>
        <taxon>eudicotyledons</taxon>
        <taxon>Gunneridae</taxon>
        <taxon>Pentapetalae</taxon>
        <taxon>Caryophyllales</taxon>
        <taxon>Cactineae</taxon>
        <taxon>Cactaceae</taxon>
        <taxon>Cactoideae</taxon>
        <taxon>Echinocereeae</taxon>
        <taxon>Carnegiea</taxon>
    </lineage>
</organism>
<comment type="caution">
    <text evidence="2">The sequence shown here is derived from an EMBL/GenBank/DDBJ whole genome shotgun (WGS) entry which is preliminary data.</text>
</comment>
<evidence type="ECO:0000256" key="1">
    <source>
        <dbReference type="SAM" id="MobiDB-lite"/>
    </source>
</evidence>
<dbReference type="Proteomes" id="UP001153076">
    <property type="component" value="Unassembled WGS sequence"/>
</dbReference>
<dbReference type="EMBL" id="JAKOGI010000499">
    <property type="protein sequence ID" value="KAJ8434092.1"/>
    <property type="molecule type" value="Genomic_DNA"/>
</dbReference>
<feature type="compositionally biased region" description="Polar residues" evidence="1">
    <location>
        <begin position="122"/>
        <end position="133"/>
    </location>
</feature>
<proteinExistence type="predicted"/>
<name>A0A9Q1JZX4_9CARY</name>
<evidence type="ECO:0000313" key="3">
    <source>
        <dbReference type="Proteomes" id="UP001153076"/>
    </source>
</evidence>